<proteinExistence type="predicted"/>
<sequence>MKEIQIDLVELRKLDLSFPYFSKEEIMKCFDIKDTAYDKYRKMFKEKVKDKHYPSICYLKMGTKEFFSVYAWLHFFSNFEYYQDKRLEKKIVRFTKKTVEEFKEIGVA</sequence>
<organism evidence="1 2">
    <name type="scientific">Gemella haemolysans</name>
    <dbReference type="NCBI Taxonomy" id="1379"/>
    <lineage>
        <taxon>Bacteria</taxon>
        <taxon>Bacillati</taxon>
        <taxon>Bacillota</taxon>
        <taxon>Bacilli</taxon>
        <taxon>Bacillales</taxon>
        <taxon>Gemellaceae</taxon>
        <taxon>Gemella</taxon>
    </lineage>
</organism>
<gene>
    <name evidence="1" type="ORF">HMPREF3186_00685</name>
</gene>
<protein>
    <submittedName>
        <fullName evidence="1">Uncharacterized protein</fullName>
    </submittedName>
</protein>
<comment type="caution">
    <text evidence="1">The sequence shown here is derived from an EMBL/GenBank/DDBJ whole genome shotgun (WGS) entry which is preliminary data.</text>
</comment>
<accession>A0A134A0C5</accession>
<name>A0A134A0C5_9BACL</name>
<evidence type="ECO:0000313" key="2">
    <source>
        <dbReference type="Proteomes" id="UP000070355"/>
    </source>
</evidence>
<dbReference type="RefSeq" id="WP_060913917.1">
    <property type="nucleotide sequence ID" value="NZ_KQ959944.1"/>
</dbReference>
<dbReference type="PATRIC" id="fig|1379.3.peg.665"/>
<dbReference type="Proteomes" id="UP000070355">
    <property type="component" value="Unassembled WGS sequence"/>
</dbReference>
<dbReference type="STRING" id="1379.HMPREF3186_00685"/>
<dbReference type="EMBL" id="LSDC01000043">
    <property type="protein sequence ID" value="KXB61131.1"/>
    <property type="molecule type" value="Genomic_DNA"/>
</dbReference>
<evidence type="ECO:0000313" key="1">
    <source>
        <dbReference type="EMBL" id="KXB61131.1"/>
    </source>
</evidence>
<dbReference type="AlphaFoldDB" id="A0A134A0C5"/>
<reference evidence="2" key="1">
    <citation type="submission" date="2016-01" db="EMBL/GenBank/DDBJ databases">
        <authorList>
            <person name="Mitreva M."/>
            <person name="Pepin K.H."/>
            <person name="Mihindukulasuriya K.A."/>
            <person name="Fulton R."/>
            <person name="Fronick C."/>
            <person name="O'Laughlin M."/>
            <person name="Miner T."/>
            <person name="Herter B."/>
            <person name="Rosa B.A."/>
            <person name="Cordes M."/>
            <person name="Tomlinson C."/>
            <person name="Wollam A."/>
            <person name="Palsikar V.B."/>
            <person name="Mardis E.R."/>
            <person name="Wilson R.K."/>
        </authorList>
    </citation>
    <scope>NUCLEOTIDE SEQUENCE [LARGE SCALE GENOMIC DNA]</scope>
    <source>
        <strain evidence="2">DNF01167</strain>
    </source>
</reference>